<gene>
    <name evidence="1" type="ORF">PIIN_10341</name>
</gene>
<accession>G4TYF3</accession>
<keyword evidence="2" id="KW-1185">Reference proteome</keyword>
<dbReference type="EMBL" id="CAFZ01000708">
    <property type="protein sequence ID" value="CCA76346.1"/>
    <property type="molecule type" value="Genomic_DNA"/>
</dbReference>
<evidence type="ECO:0000313" key="2">
    <source>
        <dbReference type="Proteomes" id="UP000007148"/>
    </source>
</evidence>
<evidence type="ECO:0000313" key="1">
    <source>
        <dbReference type="EMBL" id="CCA76346.1"/>
    </source>
</evidence>
<dbReference type="AlphaFoldDB" id="G4TYF3"/>
<dbReference type="Proteomes" id="UP000007148">
    <property type="component" value="Unassembled WGS sequence"/>
</dbReference>
<comment type="caution">
    <text evidence="1">The sequence shown here is derived from an EMBL/GenBank/DDBJ whole genome shotgun (WGS) entry which is preliminary data.</text>
</comment>
<protein>
    <submittedName>
        <fullName evidence="1">Uncharacterized protein</fullName>
    </submittedName>
</protein>
<reference evidence="1 2" key="1">
    <citation type="journal article" date="2011" name="PLoS Pathog.">
        <title>Endophytic Life Strategies Decoded by Genome and Transcriptome Analyses of the Mutualistic Root Symbiont Piriformospora indica.</title>
        <authorList>
            <person name="Zuccaro A."/>
            <person name="Lahrmann U."/>
            <person name="Guldener U."/>
            <person name="Langen G."/>
            <person name="Pfiffi S."/>
            <person name="Biedenkopf D."/>
            <person name="Wong P."/>
            <person name="Samans B."/>
            <person name="Grimm C."/>
            <person name="Basiewicz M."/>
            <person name="Murat C."/>
            <person name="Martin F."/>
            <person name="Kogel K.H."/>
        </authorList>
    </citation>
    <scope>NUCLEOTIDE SEQUENCE [LARGE SCALE GENOMIC DNA]</scope>
    <source>
        <strain evidence="1 2">DSM 11827</strain>
    </source>
</reference>
<dbReference type="HOGENOM" id="CLU_2197968_0_0_1"/>
<dbReference type="InParanoid" id="G4TYF3"/>
<proteinExistence type="predicted"/>
<sequence length="108" mass="12518">MKSLWEPVHGPESSRRLCIRLTATLEHAPVEELITKAIAYKDILKKLDLVFMCSWSWVMADMKDESKKRKVADFFSVAETMGFGVFDWDERSILTPEAQRLRELVVTI</sequence>
<name>G4TYF3_SERID</name>
<organism evidence="1 2">
    <name type="scientific">Serendipita indica (strain DSM 11827)</name>
    <name type="common">Root endophyte fungus</name>
    <name type="synonym">Piriformospora indica</name>
    <dbReference type="NCBI Taxonomy" id="1109443"/>
    <lineage>
        <taxon>Eukaryota</taxon>
        <taxon>Fungi</taxon>
        <taxon>Dikarya</taxon>
        <taxon>Basidiomycota</taxon>
        <taxon>Agaricomycotina</taxon>
        <taxon>Agaricomycetes</taxon>
        <taxon>Sebacinales</taxon>
        <taxon>Serendipitaceae</taxon>
        <taxon>Serendipita</taxon>
    </lineage>
</organism>